<feature type="non-terminal residue" evidence="1">
    <location>
        <position position="76"/>
    </location>
</feature>
<sequence length="76" mass="8963">MGRFCENRAQTYPIRVEKPTQVVKELTHFCLHTKRWVVERTIARLNANGSLSKEYECKTCRANAWRSLANIQRILK</sequence>
<evidence type="ECO:0000313" key="1">
    <source>
        <dbReference type="EMBL" id="SMB80405.1"/>
    </source>
</evidence>
<dbReference type="EMBL" id="FWWW01000021">
    <property type="protein sequence ID" value="SMB80405.1"/>
    <property type="molecule type" value="Genomic_DNA"/>
</dbReference>
<accession>A0A1W1UH29</accession>
<name>A0A1W1UH29_9BACT</name>
<keyword evidence="2" id="KW-1185">Reference proteome</keyword>
<organism evidence="1 2">
    <name type="scientific">Hymenobacter roseosalivarius DSM 11622</name>
    <dbReference type="NCBI Taxonomy" id="645990"/>
    <lineage>
        <taxon>Bacteria</taxon>
        <taxon>Pseudomonadati</taxon>
        <taxon>Bacteroidota</taxon>
        <taxon>Cytophagia</taxon>
        <taxon>Cytophagales</taxon>
        <taxon>Hymenobacteraceae</taxon>
        <taxon>Hymenobacter</taxon>
    </lineage>
</organism>
<gene>
    <name evidence="1" type="ORF">SAMN00120144_4232</name>
</gene>
<evidence type="ECO:0000313" key="2">
    <source>
        <dbReference type="Proteomes" id="UP000192266"/>
    </source>
</evidence>
<reference evidence="1 2" key="1">
    <citation type="submission" date="2017-04" db="EMBL/GenBank/DDBJ databases">
        <authorList>
            <person name="Afonso C.L."/>
            <person name="Miller P.J."/>
            <person name="Scott M.A."/>
            <person name="Spackman E."/>
            <person name="Goraichik I."/>
            <person name="Dimitrov K.M."/>
            <person name="Suarez D.L."/>
            <person name="Swayne D.E."/>
        </authorList>
    </citation>
    <scope>NUCLEOTIDE SEQUENCE [LARGE SCALE GENOMIC DNA]</scope>
    <source>
        <strain evidence="1 2">DSM 11622</strain>
    </source>
</reference>
<protein>
    <submittedName>
        <fullName evidence="1">IS4 family transposase</fullName>
    </submittedName>
</protein>
<dbReference type="AlphaFoldDB" id="A0A1W1UH29"/>
<proteinExistence type="predicted"/>
<dbReference type="Proteomes" id="UP000192266">
    <property type="component" value="Unassembled WGS sequence"/>
</dbReference>